<keyword evidence="1" id="KW-0812">Transmembrane</keyword>
<proteinExistence type="predicted"/>
<gene>
    <name evidence="2" type="ORF">JRG66_03380</name>
</gene>
<name>A0ABY6NSQ2_9FLAO</name>
<dbReference type="EMBL" id="CP069620">
    <property type="protein sequence ID" value="UZH55937.1"/>
    <property type="molecule type" value="Genomic_DNA"/>
</dbReference>
<keyword evidence="1" id="KW-1133">Transmembrane helix</keyword>
<reference evidence="2" key="1">
    <citation type="submission" date="2021-02" db="EMBL/GenBank/DDBJ databases">
        <title>Salinimicrobium sp. nov. isolated from seawater in Tongyeong, Republic of Korea.</title>
        <authorList>
            <person name="Lee S.-J."/>
        </authorList>
    </citation>
    <scope>NUCLEOTIDE SEQUENCE</scope>
    <source>
        <strain evidence="2">HN-2-9-2</strain>
    </source>
</reference>
<evidence type="ECO:0000313" key="2">
    <source>
        <dbReference type="EMBL" id="UZH55937.1"/>
    </source>
</evidence>
<feature type="transmembrane region" description="Helical" evidence="1">
    <location>
        <begin position="37"/>
        <end position="58"/>
    </location>
</feature>
<feature type="transmembrane region" description="Helical" evidence="1">
    <location>
        <begin position="125"/>
        <end position="145"/>
    </location>
</feature>
<sequence>MDELEFLKQNWKKQEESLPKLSYNDIYKMIWKKSSSIVKWIFVISIIELLLSSLLTLFLADADYWEQMEQLHLKKIQIGMYVVSYLITFYFIYCFYRNYRRISSTDDAATLMKNILRTRKTVKTYIAYILISTGLYSVIITYYTIKNHQLVQEVTDSSKYTFDAVDWIKFAVLACIILGVFLLALWLFYRLIYGILLGRLKRNYRELKRLEI</sequence>
<protein>
    <recommendedName>
        <fullName evidence="4">RDD family protein</fullName>
    </recommendedName>
</protein>
<organism evidence="2 3">
    <name type="scientific">Salinimicrobium tongyeongense</name>
    <dbReference type="NCBI Taxonomy" id="2809707"/>
    <lineage>
        <taxon>Bacteria</taxon>
        <taxon>Pseudomonadati</taxon>
        <taxon>Bacteroidota</taxon>
        <taxon>Flavobacteriia</taxon>
        <taxon>Flavobacteriales</taxon>
        <taxon>Flavobacteriaceae</taxon>
        <taxon>Salinimicrobium</taxon>
    </lineage>
</organism>
<feature type="transmembrane region" description="Helical" evidence="1">
    <location>
        <begin position="78"/>
        <end position="96"/>
    </location>
</feature>
<keyword evidence="1" id="KW-0472">Membrane</keyword>
<feature type="transmembrane region" description="Helical" evidence="1">
    <location>
        <begin position="167"/>
        <end position="192"/>
    </location>
</feature>
<keyword evidence="3" id="KW-1185">Reference proteome</keyword>
<evidence type="ECO:0008006" key="4">
    <source>
        <dbReference type="Google" id="ProtNLM"/>
    </source>
</evidence>
<evidence type="ECO:0000313" key="3">
    <source>
        <dbReference type="Proteomes" id="UP001163981"/>
    </source>
</evidence>
<accession>A0ABY6NSQ2</accession>
<evidence type="ECO:0000256" key="1">
    <source>
        <dbReference type="SAM" id="Phobius"/>
    </source>
</evidence>
<dbReference type="Proteomes" id="UP001163981">
    <property type="component" value="Chromosome"/>
</dbReference>
<dbReference type="RefSeq" id="WP_265164347.1">
    <property type="nucleotide sequence ID" value="NZ_CP069620.1"/>
</dbReference>